<name>A0A7J8AML7_MYOMY</name>
<proteinExistence type="predicted"/>
<evidence type="ECO:0000313" key="2">
    <source>
        <dbReference type="Proteomes" id="UP000527355"/>
    </source>
</evidence>
<protein>
    <submittedName>
        <fullName evidence="1">Uncharacterized protein</fullName>
    </submittedName>
</protein>
<organism evidence="1 2">
    <name type="scientific">Myotis myotis</name>
    <name type="common">Greater mouse-eared bat</name>
    <name type="synonym">Vespertilio myotis</name>
    <dbReference type="NCBI Taxonomy" id="51298"/>
    <lineage>
        <taxon>Eukaryota</taxon>
        <taxon>Metazoa</taxon>
        <taxon>Chordata</taxon>
        <taxon>Craniata</taxon>
        <taxon>Vertebrata</taxon>
        <taxon>Euteleostomi</taxon>
        <taxon>Mammalia</taxon>
        <taxon>Eutheria</taxon>
        <taxon>Laurasiatheria</taxon>
        <taxon>Chiroptera</taxon>
        <taxon>Yangochiroptera</taxon>
        <taxon>Vespertilionidae</taxon>
        <taxon>Myotis</taxon>
    </lineage>
</organism>
<dbReference type="EMBL" id="JABWUV010000001">
    <property type="protein sequence ID" value="KAF6387511.1"/>
    <property type="molecule type" value="Genomic_DNA"/>
</dbReference>
<comment type="caution">
    <text evidence="1">The sequence shown here is derived from an EMBL/GenBank/DDBJ whole genome shotgun (WGS) entry which is preliminary data.</text>
</comment>
<reference evidence="1 2" key="1">
    <citation type="journal article" date="2020" name="Nature">
        <title>Six reference-quality genomes reveal evolution of bat adaptations.</title>
        <authorList>
            <person name="Jebb D."/>
            <person name="Huang Z."/>
            <person name="Pippel M."/>
            <person name="Hughes G.M."/>
            <person name="Lavrichenko K."/>
            <person name="Devanna P."/>
            <person name="Winkler S."/>
            <person name="Jermiin L.S."/>
            <person name="Skirmuntt E.C."/>
            <person name="Katzourakis A."/>
            <person name="Burkitt-Gray L."/>
            <person name="Ray D.A."/>
            <person name="Sullivan K.A.M."/>
            <person name="Roscito J.G."/>
            <person name="Kirilenko B.M."/>
            <person name="Davalos L.M."/>
            <person name="Corthals A.P."/>
            <person name="Power M.L."/>
            <person name="Jones G."/>
            <person name="Ransome R.D."/>
            <person name="Dechmann D.K.N."/>
            <person name="Locatelli A.G."/>
            <person name="Puechmaille S.J."/>
            <person name="Fedrigo O."/>
            <person name="Jarvis E.D."/>
            <person name="Hiller M."/>
            <person name="Vernes S.C."/>
            <person name="Myers E.W."/>
            <person name="Teeling E.C."/>
        </authorList>
    </citation>
    <scope>NUCLEOTIDE SEQUENCE [LARGE SCALE GENOMIC DNA]</scope>
    <source>
        <strain evidence="1">MMyoMyo1</strain>
        <tissue evidence="1">Flight muscle</tissue>
    </source>
</reference>
<sequence length="131" mass="14207">MVKNRTQIDGGQYFPASDKASHRAGVQEPFLGQRTKDTSRTCLPMMTAPLGEARRPWGAGLPGNTKPIGQVWMLPLCQIRVGAVNTGPLCTHTAIHKNRCVNRINTWRALSGRGLKLDRCSCAHGGWEGGG</sequence>
<evidence type="ECO:0000313" key="1">
    <source>
        <dbReference type="EMBL" id="KAF6387511.1"/>
    </source>
</evidence>
<keyword evidence="2" id="KW-1185">Reference proteome</keyword>
<dbReference type="Proteomes" id="UP000527355">
    <property type="component" value="Unassembled WGS sequence"/>
</dbReference>
<gene>
    <name evidence="1" type="ORF">mMyoMyo1_008003</name>
</gene>
<dbReference type="AlphaFoldDB" id="A0A7J8AML7"/>
<accession>A0A7J8AML7</accession>